<comment type="caution">
    <text evidence="10">The sequence shown here is derived from an EMBL/GenBank/DDBJ whole genome shotgun (WGS) entry which is preliminary data.</text>
</comment>
<dbReference type="InterPro" id="IPR029017">
    <property type="entry name" value="Enolase-like_N"/>
</dbReference>
<dbReference type="Gene3D" id="3.20.20.120">
    <property type="entry name" value="Enolase-like C-terminal domain"/>
    <property type="match status" value="1"/>
</dbReference>
<evidence type="ECO:0000313" key="10">
    <source>
        <dbReference type="EMBL" id="RKQ34360.1"/>
    </source>
</evidence>
<dbReference type="InterPro" id="IPR034603">
    <property type="entry name" value="Dipeptide_epimerase"/>
</dbReference>
<dbReference type="RefSeq" id="WP_121203923.1">
    <property type="nucleotide sequence ID" value="NZ_RBZP01000004.1"/>
</dbReference>
<organism evidence="10 11">
    <name type="scientific">Oceanobacillus halophilus</name>
    <dbReference type="NCBI Taxonomy" id="930130"/>
    <lineage>
        <taxon>Bacteria</taxon>
        <taxon>Bacillati</taxon>
        <taxon>Bacillota</taxon>
        <taxon>Bacilli</taxon>
        <taxon>Bacillales</taxon>
        <taxon>Bacillaceae</taxon>
        <taxon>Oceanobacillus</taxon>
    </lineage>
</organism>
<sequence length="365" mass="39948">MKITDIQTFRVAIPLHTPFKTALRTVTVAETIVTKVTCDNGVVGWGEAPPTHVITGDSLDSIEFAINGIFKPLLMDESLANREEVFEKIHGSMVGNSSAKAAMDMALYDCIAQRADMPLYQFIGGYQDTIETDYTVSVNSPEEMARDARKYVDNGFSVLKIKVGKDLIETDIKRIEAIRKEIGSEVVIRLDANQGWKPKEAVQAIRKMEERGLNIELIEQPVKAHDFDGLKYVTDNTETAIMADESVFSSYDAKRILEMGAADLINIKLMKAGGIHQAVKIAKLADSYGVECMVGSMIETKIGITAAAHFAASQPNVTRFDFDAPLMLAGDIADGGITYKGRVIELGSQAGLGIRGMDESFLIEK</sequence>
<dbReference type="Pfam" id="PF02746">
    <property type="entry name" value="MR_MLE_N"/>
    <property type="match status" value="1"/>
</dbReference>
<dbReference type="InterPro" id="IPR013342">
    <property type="entry name" value="Mandelate_racemase_C"/>
</dbReference>
<evidence type="ECO:0000256" key="5">
    <source>
        <dbReference type="PIRSR" id="PIRSR634603-1"/>
    </source>
</evidence>
<feature type="active site" description="Proton acceptor; specific for (R)-substrate epimerization" evidence="5">
    <location>
        <position position="162"/>
    </location>
</feature>
<dbReference type="CDD" id="cd03319">
    <property type="entry name" value="L-Ala-DL-Glu_epimerase"/>
    <property type="match status" value="1"/>
</dbReference>
<dbReference type="AlphaFoldDB" id="A0A495A459"/>
<dbReference type="GO" id="GO:0016855">
    <property type="term" value="F:racemase and epimerase activity, acting on amino acids and derivatives"/>
    <property type="evidence" value="ECO:0007669"/>
    <property type="project" value="UniProtKB-UniRule"/>
</dbReference>
<evidence type="ECO:0000313" key="11">
    <source>
        <dbReference type="Proteomes" id="UP000269301"/>
    </source>
</evidence>
<feature type="active site" description="Proton acceptor; specific for (S)-substrate epimerization" evidence="5">
    <location>
        <position position="268"/>
    </location>
</feature>
<dbReference type="Proteomes" id="UP000269301">
    <property type="component" value="Unassembled WGS sequence"/>
</dbReference>
<evidence type="ECO:0000256" key="6">
    <source>
        <dbReference type="PIRSR" id="PIRSR634603-2"/>
    </source>
</evidence>
<feature type="binding site" evidence="6">
    <location>
        <position position="323"/>
    </location>
    <ligand>
        <name>substrate</name>
    </ligand>
</feature>
<keyword evidence="4 8" id="KW-0413">Isomerase</keyword>
<keyword evidence="11" id="KW-1185">Reference proteome</keyword>
<dbReference type="SFLD" id="SFLDF00009">
    <property type="entry name" value="o-succinylbenzoate_synthase"/>
    <property type="match status" value="1"/>
</dbReference>
<protein>
    <recommendedName>
        <fullName evidence="8">Dipeptide epimerase</fullName>
        <ecNumber evidence="8">5.1.1.-</ecNumber>
    </recommendedName>
</protein>
<evidence type="ECO:0000256" key="7">
    <source>
        <dbReference type="PIRSR" id="PIRSR634603-3"/>
    </source>
</evidence>
<dbReference type="SFLD" id="SFLDG00180">
    <property type="entry name" value="muconate_cycloisomerase"/>
    <property type="match status" value="2"/>
</dbReference>
<feature type="domain" description="Mandelate racemase/muconate lactonizing enzyme C-terminal" evidence="9">
    <location>
        <begin position="141"/>
        <end position="240"/>
    </location>
</feature>
<dbReference type="OrthoDB" id="9775391at2"/>
<dbReference type="SUPFAM" id="SSF51604">
    <property type="entry name" value="Enolase C-terminal domain-like"/>
    <property type="match status" value="1"/>
</dbReference>
<dbReference type="Pfam" id="PF13378">
    <property type="entry name" value="MR_MLE_C"/>
    <property type="match status" value="1"/>
</dbReference>
<dbReference type="PANTHER" id="PTHR48073">
    <property type="entry name" value="O-SUCCINYLBENZOATE SYNTHASE-RELATED"/>
    <property type="match status" value="1"/>
</dbReference>
<dbReference type="PANTHER" id="PTHR48073:SF2">
    <property type="entry name" value="O-SUCCINYLBENZOATE SYNTHASE"/>
    <property type="match status" value="1"/>
</dbReference>
<feature type="binding site" evidence="6">
    <location>
        <position position="24"/>
    </location>
    <ligand>
        <name>substrate</name>
    </ligand>
</feature>
<dbReference type="SMART" id="SM00922">
    <property type="entry name" value="MR_MLE"/>
    <property type="match status" value="1"/>
</dbReference>
<feature type="binding site" evidence="7">
    <location>
        <position position="219"/>
    </location>
    <ligand>
        <name>Mg(2+)</name>
        <dbReference type="ChEBI" id="CHEBI:18420"/>
    </ligand>
</feature>
<dbReference type="InterPro" id="IPR029065">
    <property type="entry name" value="Enolase_C-like"/>
</dbReference>
<reference evidence="10 11" key="1">
    <citation type="journal article" date="2016" name="Int. J. Syst. Evol. Microbiol.">
        <title>Oceanobacillus halophilus sp. nov., a novel moderately halophilic bacterium from a hypersaline lake.</title>
        <authorList>
            <person name="Amoozegar M.A."/>
            <person name="Bagheri M."/>
            <person name="Makhdoumi A."/>
            <person name="Nikou M.M."/>
            <person name="Fazeli S.A.S."/>
            <person name="Schumann P."/>
            <person name="Sproer C."/>
            <person name="Sanchez-Porro C."/>
            <person name="Ventosa A."/>
        </authorList>
    </citation>
    <scope>NUCLEOTIDE SEQUENCE [LARGE SCALE GENOMIC DNA]</scope>
    <source>
        <strain evidence="10 11">DSM 23996</strain>
    </source>
</reference>
<proteinExistence type="inferred from homology"/>
<dbReference type="InterPro" id="IPR036849">
    <property type="entry name" value="Enolase-like_C_sf"/>
</dbReference>
<feature type="binding site" evidence="6">
    <location>
        <position position="298"/>
    </location>
    <ligand>
        <name>substrate</name>
    </ligand>
</feature>
<dbReference type="SUPFAM" id="SSF54826">
    <property type="entry name" value="Enolase N-terminal domain-like"/>
    <property type="match status" value="1"/>
</dbReference>
<evidence type="ECO:0000256" key="2">
    <source>
        <dbReference type="ARBA" id="ARBA00022723"/>
    </source>
</evidence>
<dbReference type="GO" id="GO:0006518">
    <property type="term" value="P:peptide metabolic process"/>
    <property type="evidence" value="ECO:0007669"/>
    <property type="project" value="UniProtKB-ARBA"/>
</dbReference>
<name>A0A495A459_9BACI</name>
<dbReference type="GO" id="GO:0000287">
    <property type="term" value="F:magnesium ion binding"/>
    <property type="evidence" value="ECO:0007669"/>
    <property type="project" value="UniProtKB-ARBA"/>
</dbReference>
<dbReference type="Gene3D" id="3.30.390.10">
    <property type="entry name" value="Enolase-like, N-terminal domain"/>
    <property type="match status" value="1"/>
</dbReference>
<evidence type="ECO:0000259" key="9">
    <source>
        <dbReference type="SMART" id="SM00922"/>
    </source>
</evidence>
<dbReference type="InterPro" id="IPR013341">
    <property type="entry name" value="Mandelate_racemase_N_dom"/>
</dbReference>
<feature type="binding site" evidence="7">
    <location>
        <position position="191"/>
    </location>
    <ligand>
        <name>Mg(2+)</name>
        <dbReference type="ChEBI" id="CHEBI:18420"/>
    </ligand>
</feature>
<dbReference type="FunFam" id="3.30.390.10:FF:000009">
    <property type="entry name" value="Hydrophobic dipeptide epimerase"/>
    <property type="match status" value="1"/>
</dbReference>
<dbReference type="EC" id="5.1.1.-" evidence="8"/>
<evidence type="ECO:0000256" key="8">
    <source>
        <dbReference type="RuleBase" id="RU366006"/>
    </source>
</evidence>
<accession>A0A495A459</accession>
<feature type="binding site" evidence="6">
    <location>
        <position position="160"/>
    </location>
    <ligand>
        <name>substrate</name>
    </ligand>
</feature>
<comment type="cofactor">
    <cofactor evidence="7 8">
        <name>Mg(2+)</name>
        <dbReference type="ChEBI" id="CHEBI:18420"/>
    </cofactor>
    <text evidence="7 8">Binds 1 Mg(2+) ion per subunit.</text>
</comment>
<evidence type="ECO:0000256" key="3">
    <source>
        <dbReference type="ARBA" id="ARBA00022842"/>
    </source>
</evidence>
<evidence type="ECO:0000256" key="1">
    <source>
        <dbReference type="ARBA" id="ARBA00008031"/>
    </source>
</evidence>
<dbReference type="SFLD" id="SFLDF00010">
    <property type="entry name" value="dipeptide_epimerase"/>
    <property type="match status" value="1"/>
</dbReference>
<feature type="binding site" evidence="6">
    <location>
        <position position="321"/>
    </location>
    <ligand>
        <name>substrate</name>
    </ligand>
</feature>
<keyword evidence="2 7" id="KW-0479">Metal-binding</keyword>
<feature type="binding site" evidence="6">
    <location>
        <position position="296"/>
    </location>
    <ligand>
        <name>substrate</name>
    </ligand>
</feature>
<comment type="similarity">
    <text evidence="1 8">Belongs to the mandelate racemase/muconate lactonizing enzyme family.</text>
</comment>
<gene>
    <name evidence="10" type="ORF">D8M06_08280</name>
</gene>
<dbReference type="SFLD" id="SFLDS00001">
    <property type="entry name" value="Enolase"/>
    <property type="match status" value="2"/>
</dbReference>
<feature type="binding site" evidence="7">
    <location>
        <position position="244"/>
    </location>
    <ligand>
        <name>Mg(2+)</name>
        <dbReference type="ChEBI" id="CHEBI:18420"/>
    </ligand>
</feature>
<evidence type="ECO:0000256" key="4">
    <source>
        <dbReference type="ARBA" id="ARBA00023235"/>
    </source>
</evidence>
<keyword evidence="3 7" id="KW-0460">Magnesium</keyword>
<dbReference type="EMBL" id="RBZP01000004">
    <property type="protein sequence ID" value="RKQ34360.1"/>
    <property type="molecule type" value="Genomic_DNA"/>
</dbReference>
<feature type="binding site" evidence="6">
    <location>
        <position position="135"/>
    </location>
    <ligand>
        <name>substrate</name>
    </ligand>
</feature>